<keyword evidence="10 17" id="KW-0067">ATP-binding</keyword>
<dbReference type="Gene3D" id="2.60.40.10">
    <property type="entry name" value="Immunoglobulins"/>
    <property type="match status" value="7"/>
</dbReference>
<dbReference type="InterPro" id="IPR000033">
    <property type="entry name" value="LDLR_classB_rpt"/>
</dbReference>
<dbReference type="EMBL" id="AHAT01026725">
    <property type="status" value="NOT_ANNOTATED_CDS"/>
    <property type="molecule type" value="Genomic_DNA"/>
</dbReference>
<evidence type="ECO:0000256" key="8">
    <source>
        <dbReference type="ARBA" id="ARBA00022741"/>
    </source>
</evidence>
<dbReference type="PROSITE" id="PS00109">
    <property type="entry name" value="PROTEIN_KINASE_TYR"/>
    <property type="match status" value="1"/>
</dbReference>
<dbReference type="Pfam" id="PF00041">
    <property type="entry name" value="fn3"/>
    <property type="match status" value="2"/>
</dbReference>
<proteinExistence type="inferred from homology"/>
<dbReference type="InterPro" id="IPR008266">
    <property type="entry name" value="Tyr_kinase_AS"/>
</dbReference>
<dbReference type="FunFam" id="2.120.10.30:FF:000042">
    <property type="entry name" value="Tyrosine-protein kinase receptor"/>
    <property type="match status" value="1"/>
</dbReference>
<keyword evidence="11 19" id="KW-1133">Transmembrane helix</keyword>
<evidence type="ECO:0000256" key="4">
    <source>
        <dbReference type="ARBA" id="ARBA00022553"/>
    </source>
</evidence>
<evidence type="ECO:0000256" key="15">
    <source>
        <dbReference type="ARBA" id="ARBA00023180"/>
    </source>
</evidence>
<feature type="domain" description="Fibronectin type-III" evidence="21">
    <location>
        <begin position="932"/>
        <end position="1039"/>
    </location>
</feature>
<dbReference type="SMART" id="SM00060">
    <property type="entry name" value="FN3"/>
    <property type="match status" value="9"/>
</dbReference>
<feature type="transmembrane region" description="Helical" evidence="19">
    <location>
        <begin position="1760"/>
        <end position="1786"/>
    </location>
</feature>
<sequence length="2146" mass="240705">PPAPYALNISSHSITLKWSPANPSPALYTPQWIIPNQPGGWRSSENVSETLYTVRNLYPYTEYKFRVCVVTPHHQACSPVSISYRTTAFGEVPSSAPVIQNVASLGPDTVEISWSPPLHPGGPVVGYNLNLLSEKQSLHQVAGSNVFQASFFPTLPNTTYRIIIAAVNTEGEGPAAERNGITTAKETTSEKQWLILSRMNSLRRKTVADLFSGAECLPTESIQYNISGISASYNSKHIYFSEGTHIWRKGALHLSDVSDLKIVFTGPVEITSISVDWLYKNIYFVMGGQVCFCSIDDCNNTVDFIAANHSFPSKIIADPYNGYIFLLVDDGIYRMSLPQLPGQKSYNGLVVRSDFIRDFVVSFQSRRLLYFNESDRSISSAFLDGSSFSIIRPPVSLVDPVMSLTYEDNFFMLTDGRAVFHETRLGDLFFYNEYVVDCSVPFEYFGFDNLYFFSEFSQPYPVPRSPQNVRVLFGSNNASLKWERPAAMIGSSPAAWQNWTYTVRISAFNSSVIKEYRDIVDTQMAAEGLVSSSRYKMTIWAESPGGRSPPSKAFEGTTQKEVMENPYIIAAGQNALWNQRLESFDSRTLIVPDIKDVKDIDWYNGTIFWSNGSGYIHVTVVEDFSGSASVSVLPTIHKGCALAYDWLGQHLYWADSSSSVIYRKSTTSLAPQVVAQGKYLVRDLAVDSVNAFIYWTTAHSVESSRLDGKNHLIFQELPPFSGKQATGLTTDLAEGHIYWLVQEDSFLHLHRASLLKDGFMDIHIMEFEDWSSSWVSHHSLAYYSGRLFWLDVEGWLTVQELNQHSSVALSTDAKLTAFALFQRTLKPLPDGFISPPVVIPKPVPKTSIRIIGNYSIFWIVWENSITEYGTVVYCSHFASYCQLSIESSEPRIEVRGLQPYTIFDISITPYTYWGRGNTTKTTLQAPEGVPSAPQKLRMYVFSTNEPWDSEATQVELRWDAPQHANGIIVGYMLHYSVLNTSSSNNTSIKWEIKRILDDKTFYKLIDVQYDSLILFKVQAFTSIGPGQMSSISQANTSALIPVPRLLISAEKHISLLDIDTGQTVQLVSIEGNASLISSGADEGILYDIENDTLYETNVHSSSRVKVLMDSRLCKARDMAVDWIGRHLLIASYFTMSDMQLYVVDLDLKPRALEVIVIPQNNINCTIGAFAIYPLLSRVYWVESSDMETRIVYLDLQNNTVHCVVRDQLEMKNLSLEEEPCNCTTVQLNLGNSMALDTSGRENGRIYFSTQIGDIWATDLEGCCCKNITRVPLLSGEKIRSLIVDEQFIYWTAIAGNNETVFLMEKSSGQQRALFTEKHPVHLKAYSSNLHPYPEKNCLIPAPNKDKARIIRASNSSFVLEFPQYSPLTQCNGITLPRPTYLLYYGVVKNVSNGYNCLHGLQCTVVDVQEPIFHLQGLQAFTTYLMQTAVKNYYGGFEEHLGEEVINSTLFGTPGAVTNITLTVASDRAVNLSWTEPSQPNGPTAKIRYQALINALDCYPSEPQTKNEFPEHCLSMMFHHLRGGTSYKFEIKVLSFHPEENWFSISAPLRVTTFQSPSAPILVTLGNTSVELQWKAPSDNSTRHFWFELSEPLTGIWYQPQTECRNGSMNTCVVLSIHPNRKYLVRIKVLYKTEEAAVSPEVAFTTTAGVPGKPGVPRFWKEGKTIEWQKAEDNGCSITYYILEIRQVQKKSVAANETDPGPWRLVHNDSCSSSVCTWKAKNHRGSFQFRAAAASLLGLGEYSDISGAIELHSDSHNVDPFITVTAVTAVLVLLVMIIALGFFLVVYKRHKQKKSCPNNITIHLEPDQELDNLRGLVGLANACYAISTLPNACETSRLPVFPRERLKLLSFLGSGAFGEVYSGTAVNILGDGTGETQVAIKTLKRGATDHEKAEFLKEAHLMSQFDHPNILKLLGVCLLNEPQYILLELMEGGDLRSFLREARAKPGQCPLLSASDLLHISLDVSKGCMYLEKLHFVHSYTHRDLAARNCLVTVKEYDSCNRTVKIGDFGLARDIYKNDYYRKKGEGLLPVRWMPPESLNDGVFTTASDVWSFGVLLWEIMSFGKQPYPAYSNVEVLHFVNSGGRLESPKNCPYDLYDLMLKCWHKEPSKRPSFHYVQDCLEQLRESPLNCHYSPDSTAGAINHAFQ</sequence>
<dbReference type="OMA" id="RDYWHLQ"/>
<dbReference type="InterPro" id="IPR013783">
    <property type="entry name" value="Ig-like_fold"/>
</dbReference>
<dbReference type="FunFam" id="1.10.510.10:FF:000341">
    <property type="entry name" value="Tyrosine-protein kinase receptor"/>
    <property type="match status" value="1"/>
</dbReference>
<dbReference type="InterPro" id="IPR011009">
    <property type="entry name" value="Kinase-like_dom_sf"/>
</dbReference>
<keyword evidence="5" id="KW-0808">Transferase</keyword>
<evidence type="ECO:0000256" key="16">
    <source>
        <dbReference type="ARBA" id="ARBA00051243"/>
    </source>
</evidence>
<dbReference type="FunFam" id="3.30.200.20:FF:000301">
    <property type="entry name" value="Tyrosine-protein kinase receptor"/>
    <property type="match status" value="1"/>
</dbReference>
<dbReference type="PANTHER" id="PTHR24416">
    <property type="entry name" value="TYROSINE-PROTEIN KINASE RECEPTOR"/>
    <property type="match status" value="1"/>
</dbReference>
<dbReference type="GO" id="GO:0007169">
    <property type="term" value="P:cell surface receptor protein tyrosine kinase signaling pathway"/>
    <property type="evidence" value="ECO:0000318"/>
    <property type="project" value="GO_Central"/>
</dbReference>
<evidence type="ECO:0000256" key="11">
    <source>
        <dbReference type="ARBA" id="ARBA00022989"/>
    </source>
</evidence>
<dbReference type="Gene3D" id="1.10.510.10">
    <property type="entry name" value="Transferase(Phosphotransferase) domain 1"/>
    <property type="match status" value="1"/>
</dbReference>
<reference evidence="23" key="1">
    <citation type="submission" date="2011-12" db="EMBL/GenBank/DDBJ databases">
        <title>The Draft Genome of Lepisosteus oculatus.</title>
        <authorList>
            <consortium name="The Broad Institute Genome Assembly &amp; Analysis Group"/>
            <consortium name="Computational R&amp;D Group"/>
            <consortium name="and Sequencing Platform"/>
            <person name="Di Palma F."/>
            <person name="Alfoldi J."/>
            <person name="Johnson J."/>
            <person name="Berlin A."/>
            <person name="Gnerre S."/>
            <person name="Jaffe D."/>
            <person name="MacCallum I."/>
            <person name="Young S."/>
            <person name="Walker B.J."/>
            <person name="Lander E.S."/>
            <person name="Lindblad-Toh K."/>
        </authorList>
    </citation>
    <scope>NUCLEOTIDE SEQUENCE [LARGE SCALE GENOMIC DNA]</scope>
</reference>
<dbReference type="GO" id="GO:0043235">
    <property type="term" value="C:receptor complex"/>
    <property type="evidence" value="ECO:0000318"/>
    <property type="project" value="GO_Central"/>
</dbReference>
<dbReference type="InterPro" id="IPR017441">
    <property type="entry name" value="Protein_kinase_ATP_BS"/>
</dbReference>
<keyword evidence="9" id="KW-0418">Kinase</keyword>
<dbReference type="SUPFAM" id="SSF63825">
    <property type="entry name" value="YWTD domain"/>
    <property type="match status" value="3"/>
</dbReference>
<dbReference type="InterPro" id="IPR000719">
    <property type="entry name" value="Prot_kinase_dom"/>
</dbReference>
<evidence type="ECO:0000256" key="14">
    <source>
        <dbReference type="ARBA" id="ARBA00023170"/>
    </source>
</evidence>
<evidence type="ECO:0000259" key="21">
    <source>
        <dbReference type="PROSITE" id="PS50853"/>
    </source>
</evidence>
<evidence type="ECO:0000256" key="6">
    <source>
        <dbReference type="ARBA" id="ARBA00022692"/>
    </source>
</evidence>
<accession>W5NKM5</accession>
<dbReference type="InterPro" id="IPR050122">
    <property type="entry name" value="RTK"/>
</dbReference>
<dbReference type="CDD" id="cd00063">
    <property type="entry name" value="FN3"/>
    <property type="match status" value="6"/>
</dbReference>
<keyword evidence="6 18" id="KW-0812">Transmembrane</keyword>
<dbReference type="GO" id="GO:0004714">
    <property type="term" value="F:transmembrane receptor protein tyrosine kinase activity"/>
    <property type="evidence" value="ECO:0000318"/>
    <property type="project" value="GO_Central"/>
</dbReference>
<evidence type="ECO:0000256" key="5">
    <source>
        <dbReference type="ARBA" id="ARBA00022679"/>
    </source>
</evidence>
<dbReference type="eggNOG" id="KOG1095">
    <property type="taxonomic scope" value="Eukaryota"/>
</dbReference>
<evidence type="ECO:0000256" key="17">
    <source>
        <dbReference type="PROSITE-ProRule" id="PRU10141"/>
    </source>
</evidence>
<keyword evidence="3" id="KW-1003">Cell membrane</keyword>
<dbReference type="InterPro" id="IPR020635">
    <property type="entry name" value="Tyr_kinase_cat_dom"/>
</dbReference>
<dbReference type="SUPFAM" id="SSF56112">
    <property type="entry name" value="Protein kinase-like (PK-like)"/>
    <property type="match status" value="1"/>
</dbReference>
<evidence type="ECO:0000256" key="13">
    <source>
        <dbReference type="ARBA" id="ARBA00023137"/>
    </source>
</evidence>
<dbReference type="InParanoid" id="W5NKM5"/>
<organism evidence="22 23">
    <name type="scientific">Lepisosteus oculatus</name>
    <name type="common">Spotted gar</name>
    <dbReference type="NCBI Taxonomy" id="7918"/>
    <lineage>
        <taxon>Eukaryota</taxon>
        <taxon>Metazoa</taxon>
        <taxon>Chordata</taxon>
        <taxon>Craniata</taxon>
        <taxon>Vertebrata</taxon>
        <taxon>Euteleostomi</taxon>
        <taxon>Actinopterygii</taxon>
        <taxon>Neopterygii</taxon>
        <taxon>Holostei</taxon>
        <taxon>Semionotiformes</taxon>
        <taxon>Lepisosteidae</taxon>
        <taxon>Lepisosteus</taxon>
    </lineage>
</organism>
<comment type="catalytic activity">
    <reaction evidence="16 18">
        <text>L-tyrosyl-[protein] + ATP = O-phospho-L-tyrosyl-[protein] + ADP + H(+)</text>
        <dbReference type="Rhea" id="RHEA:10596"/>
        <dbReference type="Rhea" id="RHEA-COMP:10136"/>
        <dbReference type="Rhea" id="RHEA-COMP:20101"/>
        <dbReference type="ChEBI" id="CHEBI:15378"/>
        <dbReference type="ChEBI" id="CHEBI:30616"/>
        <dbReference type="ChEBI" id="CHEBI:46858"/>
        <dbReference type="ChEBI" id="CHEBI:61978"/>
        <dbReference type="ChEBI" id="CHEBI:456216"/>
        <dbReference type="EC" id="2.7.10.1"/>
    </reaction>
</comment>
<dbReference type="FunFam" id="2.60.40.10:FF:000984">
    <property type="entry name" value="Tyrosine-protein kinase receptor"/>
    <property type="match status" value="1"/>
</dbReference>
<comment type="subcellular location">
    <subcellularLocation>
        <location evidence="1">Cell membrane</location>
    </subcellularLocation>
    <subcellularLocation>
        <location evidence="2">Membrane</location>
        <topology evidence="2">Single-pass type I membrane protein</topology>
    </subcellularLocation>
</comment>
<comment type="similarity">
    <text evidence="18">Belongs to the protein kinase superfamily. Tyr protein kinase family. Insulin receptor subfamily.</text>
</comment>
<dbReference type="GO" id="GO:0005886">
    <property type="term" value="C:plasma membrane"/>
    <property type="evidence" value="ECO:0000318"/>
    <property type="project" value="GO_Central"/>
</dbReference>
<dbReference type="STRING" id="7918.ENSLOCP00000021184"/>
<dbReference type="SMART" id="SM00135">
    <property type="entry name" value="LY"/>
    <property type="match status" value="6"/>
</dbReference>
<protein>
    <recommendedName>
        <fullName evidence="18">Tyrosine-protein kinase receptor</fullName>
        <ecNumber evidence="18">2.7.10.1</ecNumber>
    </recommendedName>
</protein>
<dbReference type="SUPFAM" id="SSF49265">
    <property type="entry name" value="Fibronectin type III"/>
    <property type="match status" value="5"/>
</dbReference>
<dbReference type="GeneTree" id="ENSGT00940000160831"/>
<keyword evidence="14 18" id="KW-0675">Receptor</keyword>
<reference evidence="22" key="3">
    <citation type="submission" date="2025-09" db="UniProtKB">
        <authorList>
            <consortium name="Ensembl"/>
        </authorList>
    </citation>
    <scope>IDENTIFICATION</scope>
</reference>
<evidence type="ECO:0000259" key="20">
    <source>
        <dbReference type="PROSITE" id="PS50011"/>
    </source>
</evidence>
<evidence type="ECO:0000313" key="23">
    <source>
        <dbReference type="Proteomes" id="UP000018468"/>
    </source>
</evidence>
<dbReference type="Bgee" id="ENSLOCG00000017138">
    <property type="expression patterns" value="Expressed in intestine and 1 other cell type or tissue"/>
</dbReference>
<dbReference type="InterPro" id="IPR002011">
    <property type="entry name" value="Tyr_kinase_rcpt_2_CS"/>
</dbReference>
<dbReference type="EC" id="2.7.10.1" evidence="18"/>
<dbReference type="PROSITE" id="PS00239">
    <property type="entry name" value="RECEPTOR_TYR_KIN_II"/>
    <property type="match status" value="1"/>
</dbReference>
<dbReference type="Gene3D" id="3.30.200.20">
    <property type="entry name" value="Phosphorylase Kinase, domain 1"/>
    <property type="match status" value="1"/>
</dbReference>
<dbReference type="PROSITE" id="PS50011">
    <property type="entry name" value="PROTEIN_KINASE_DOM"/>
    <property type="match status" value="1"/>
</dbReference>
<dbReference type="InterPro" id="IPR001245">
    <property type="entry name" value="Ser-Thr/Tyr_kinase_cat_dom"/>
</dbReference>
<feature type="domain" description="Fibronectin type-III" evidence="21">
    <location>
        <begin position="462"/>
        <end position="561"/>
    </location>
</feature>
<evidence type="ECO:0000256" key="2">
    <source>
        <dbReference type="ARBA" id="ARBA00004479"/>
    </source>
</evidence>
<feature type="domain" description="Fibronectin type-III" evidence="21">
    <location>
        <begin position="1555"/>
        <end position="1648"/>
    </location>
</feature>
<dbReference type="InterPro" id="IPR011042">
    <property type="entry name" value="6-blade_b-propeller_TolB-like"/>
</dbReference>
<feature type="domain" description="Fibronectin type-III" evidence="21">
    <location>
        <begin position="93"/>
        <end position="186"/>
    </location>
</feature>
<keyword evidence="4 18" id="KW-0597">Phosphoprotein</keyword>
<dbReference type="SMART" id="SM00219">
    <property type="entry name" value="TyrKc"/>
    <property type="match status" value="1"/>
</dbReference>
<evidence type="ECO:0000256" key="7">
    <source>
        <dbReference type="ARBA" id="ARBA00022737"/>
    </source>
</evidence>
<dbReference type="PROSITE" id="PS50853">
    <property type="entry name" value="FN3"/>
    <property type="match status" value="6"/>
</dbReference>
<evidence type="ECO:0000256" key="9">
    <source>
        <dbReference type="ARBA" id="ARBA00022777"/>
    </source>
</evidence>
<dbReference type="FunFam" id="2.120.10.30:FF:000044">
    <property type="entry name" value="Tyrosine-protein kinase receptor"/>
    <property type="match status" value="1"/>
</dbReference>
<keyword evidence="8 17" id="KW-0547">Nucleotide-binding</keyword>
<feature type="domain" description="Fibronectin type-III" evidence="21">
    <location>
        <begin position="1"/>
        <end position="90"/>
    </location>
</feature>
<dbReference type="Gene3D" id="2.120.10.30">
    <property type="entry name" value="TolB, C-terminal domain"/>
    <property type="match status" value="3"/>
</dbReference>
<evidence type="ECO:0000256" key="3">
    <source>
        <dbReference type="ARBA" id="ARBA00022475"/>
    </source>
</evidence>
<keyword evidence="13" id="KW-0829">Tyrosine-protein kinase</keyword>
<evidence type="ECO:0000256" key="12">
    <source>
        <dbReference type="ARBA" id="ARBA00023136"/>
    </source>
</evidence>
<keyword evidence="12 19" id="KW-0472">Membrane</keyword>
<dbReference type="FunFam" id="2.60.40.10:FF:001018">
    <property type="entry name" value="Tyrosine-protein kinase receptor"/>
    <property type="match status" value="1"/>
</dbReference>
<feature type="domain" description="Fibronectin type-III" evidence="21">
    <location>
        <begin position="1455"/>
        <end position="1554"/>
    </location>
</feature>
<dbReference type="PRINTS" id="PR00109">
    <property type="entry name" value="TYRKINASE"/>
</dbReference>
<feature type="domain" description="Protein kinase" evidence="20">
    <location>
        <begin position="1845"/>
        <end position="2123"/>
    </location>
</feature>
<dbReference type="InterPro" id="IPR003961">
    <property type="entry name" value="FN3_dom"/>
</dbReference>
<dbReference type="GO" id="GO:0032006">
    <property type="term" value="P:regulation of TOR signaling"/>
    <property type="evidence" value="ECO:0000318"/>
    <property type="project" value="GO_Central"/>
</dbReference>
<evidence type="ECO:0000256" key="1">
    <source>
        <dbReference type="ARBA" id="ARBA00004236"/>
    </source>
</evidence>
<dbReference type="GO" id="GO:0005524">
    <property type="term" value="F:ATP binding"/>
    <property type="evidence" value="ECO:0007669"/>
    <property type="project" value="UniProtKB-UniRule"/>
</dbReference>
<reference evidence="22" key="2">
    <citation type="submission" date="2025-08" db="UniProtKB">
        <authorList>
            <consortium name="Ensembl"/>
        </authorList>
    </citation>
    <scope>IDENTIFICATION</scope>
</reference>
<dbReference type="Ensembl" id="ENSLOCT00000021220.1">
    <property type="protein sequence ID" value="ENSLOCP00000021184.1"/>
    <property type="gene ID" value="ENSLOCG00000017138.1"/>
</dbReference>
<dbReference type="Pfam" id="PF07714">
    <property type="entry name" value="PK_Tyr_Ser-Thr"/>
    <property type="match status" value="1"/>
</dbReference>
<dbReference type="PANTHER" id="PTHR24416:SF527">
    <property type="entry name" value="PROTO-ONCOGENE TYROSINE-PROTEIN KINASE ROS"/>
    <property type="match status" value="1"/>
</dbReference>
<keyword evidence="15" id="KW-0325">Glycoprotein</keyword>
<evidence type="ECO:0000256" key="19">
    <source>
        <dbReference type="SAM" id="Phobius"/>
    </source>
</evidence>
<dbReference type="HOGENOM" id="CLU_000798_0_0_1"/>
<dbReference type="InterPro" id="IPR036116">
    <property type="entry name" value="FN3_sf"/>
</dbReference>
<evidence type="ECO:0000256" key="18">
    <source>
        <dbReference type="RuleBase" id="RU000312"/>
    </source>
</evidence>
<keyword evidence="7" id="KW-0677">Repeat</keyword>
<dbReference type="PROSITE" id="PS00107">
    <property type="entry name" value="PROTEIN_KINASE_ATP"/>
    <property type="match status" value="1"/>
</dbReference>
<evidence type="ECO:0000313" key="22">
    <source>
        <dbReference type="Ensembl" id="ENSLOCP00000021184.1"/>
    </source>
</evidence>
<dbReference type="FunFam" id="2.60.40.10:FF:002939">
    <property type="entry name" value="Protein sevenless"/>
    <property type="match status" value="1"/>
</dbReference>
<dbReference type="Proteomes" id="UP000018468">
    <property type="component" value="Linkage group LG1"/>
</dbReference>
<evidence type="ECO:0000256" key="10">
    <source>
        <dbReference type="ARBA" id="ARBA00022840"/>
    </source>
</evidence>
<name>W5NKM5_LEPOC</name>
<keyword evidence="23" id="KW-1185">Reference proteome</keyword>
<feature type="binding site" evidence="17">
    <location>
        <position position="1880"/>
    </location>
    <ligand>
        <name>ATP</name>
        <dbReference type="ChEBI" id="CHEBI:30616"/>
    </ligand>
</feature>